<organism evidence="1 2">
    <name type="scientific">Solanum commersonii</name>
    <name type="common">Commerson's wild potato</name>
    <name type="synonym">Commerson's nightshade</name>
    <dbReference type="NCBI Taxonomy" id="4109"/>
    <lineage>
        <taxon>Eukaryota</taxon>
        <taxon>Viridiplantae</taxon>
        <taxon>Streptophyta</taxon>
        <taxon>Embryophyta</taxon>
        <taxon>Tracheophyta</taxon>
        <taxon>Spermatophyta</taxon>
        <taxon>Magnoliopsida</taxon>
        <taxon>eudicotyledons</taxon>
        <taxon>Gunneridae</taxon>
        <taxon>Pentapetalae</taxon>
        <taxon>asterids</taxon>
        <taxon>lamiids</taxon>
        <taxon>Solanales</taxon>
        <taxon>Solanaceae</taxon>
        <taxon>Solanoideae</taxon>
        <taxon>Solaneae</taxon>
        <taxon>Solanum</taxon>
    </lineage>
</organism>
<dbReference type="AlphaFoldDB" id="A0A9J6AGJ5"/>
<comment type="caution">
    <text evidence="1">The sequence shown here is derived from an EMBL/GenBank/DDBJ whole genome shotgun (WGS) entry which is preliminary data.</text>
</comment>
<sequence length="91" mass="10794">MKVTLHYLCVIRTYHRRLKVIEETKERILNRIEFTPSSFQSDTWDVLQEVVEDEMPSIDCQNNPTNNCHLFEEVIIHMKITSDNISPIFVT</sequence>
<proteinExistence type="predicted"/>
<gene>
    <name evidence="1" type="ORF">H5410_008638</name>
</gene>
<evidence type="ECO:0000313" key="1">
    <source>
        <dbReference type="EMBL" id="KAG5623420.1"/>
    </source>
</evidence>
<reference evidence="1 2" key="1">
    <citation type="submission" date="2020-09" db="EMBL/GenBank/DDBJ databases">
        <title>De no assembly of potato wild relative species, Solanum commersonii.</title>
        <authorList>
            <person name="Cho K."/>
        </authorList>
    </citation>
    <scope>NUCLEOTIDE SEQUENCE [LARGE SCALE GENOMIC DNA]</scope>
    <source>
        <strain evidence="1">LZ3.2</strain>
        <tissue evidence="1">Leaf</tissue>
    </source>
</reference>
<dbReference type="EMBL" id="JACXVP010000002">
    <property type="protein sequence ID" value="KAG5623420.1"/>
    <property type="molecule type" value="Genomic_DNA"/>
</dbReference>
<dbReference type="Proteomes" id="UP000824120">
    <property type="component" value="Chromosome 2"/>
</dbReference>
<name>A0A9J6AGJ5_SOLCO</name>
<accession>A0A9J6AGJ5</accession>
<keyword evidence="2" id="KW-1185">Reference proteome</keyword>
<evidence type="ECO:0000313" key="2">
    <source>
        <dbReference type="Proteomes" id="UP000824120"/>
    </source>
</evidence>
<protein>
    <submittedName>
        <fullName evidence="1">Uncharacterized protein</fullName>
    </submittedName>
</protein>